<dbReference type="HOGENOM" id="CLU_2014104_0_0_9"/>
<organism evidence="2 3">
    <name type="scientific">Symbiobacterium thermophilum (strain DSM 24528 / JCM 14929 / IAM 14863 / T)</name>
    <dbReference type="NCBI Taxonomy" id="292459"/>
    <lineage>
        <taxon>Bacteria</taxon>
        <taxon>Bacillati</taxon>
        <taxon>Bacillota</taxon>
        <taxon>Clostridia</taxon>
        <taxon>Eubacteriales</taxon>
        <taxon>Symbiobacteriaceae</taxon>
        <taxon>Symbiobacterium</taxon>
    </lineage>
</organism>
<evidence type="ECO:0000313" key="2">
    <source>
        <dbReference type="EMBL" id="BAD41121.1"/>
    </source>
</evidence>
<dbReference type="KEGG" id="sth:STH2136"/>
<dbReference type="AlphaFoldDB" id="Q67MH2"/>
<feature type="region of interest" description="Disordered" evidence="1">
    <location>
        <begin position="89"/>
        <end position="123"/>
    </location>
</feature>
<keyword evidence="3" id="KW-1185">Reference proteome</keyword>
<evidence type="ECO:0000313" key="3">
    <source>
        <dbReference type="Proteomes" id="UP000000417"/>
    </source>
</evidence>
<sequence length="123" mass="13811">MLGPVHPLPARRPGTAVAPHRGRRANERRRLSVYRIQKGTRKSGAGRHVAVETLRLLLLLQFAALLYLIYRVHRLEQLVNGRIRTTPRLTQRSGRAGKVVPLLRDDIPPGPFSSGNPDRDDNS</sequence>
<gene>
    <name evidence="2" type="ordered locus">STH2136</name>
</gene>
<proteinExistence type="predicted"/>
<name>Q67MH2_SYMTH</name>
<reference evidence="2 3" key="1">
    <citation type="journal article" date="2004" name="Nucleic Acids Res.">
        <title>Genome sequence of Symbiobacterium thermophilum, an uncultivable bacterium that depends on microbial commensalism.</title>
        <authorList>
            <person name="Ueda K."/>
            <person name="Yamashita A."/>
            <person name="Ishikawa J."/>
            <person name="Shimada M."/>
            <person name="Watsuji T."/>
            <person name="Morimura K."/>
            <person name="Ikeda H."/>
            <person name="Hattori M."/>
            <person name="Beppu T."/>
        </authorList>
    </citation>
    <scope>NUCLEOTIDE SEQUENCE [LARGE SCALE GENOMIC DNA]</scope>
    <source>
        <strain evidence="3">T / IAM 14863</strain>
    </source>
</reference>
<accession>Q67MH2</accession>
<dbReference type="STRING" id="292459.STH2136"/>
<dbReference type="Proteomes" id="UP000000417">
    <property type="component" value="Chromosome"/>
</dbReference>
<protein>
    <submittedName>
        <fullName evidence="2">Uncharacterized protein</fullName>
    </submittedName>
</protein>
<evidence type="ECO:0000256" key="1">
    <source>
        <dbReference type="SAM" id="MobiDB-lite"/>
    </source>
</evidence>
<dbReference type="EMBL" id="AP006840">
    <property type="protein sequence ID" value="BAD41121.1"/>
    <property type="molecule type" value="Genomic_DNA"/>
</dbReference>
<feature type="region of interest" description="Disordered" evidence="1">
    <location>
        <begin position="1"/>
        <end position="28"/>
    </location>
</feature>